<dbReference type="AlphaFoldDB" id="A0A8T0ID60"/>
<gene>
    <name evidence="2" type="ORF">KC19_3G001000</name>
</gene>
<comment type="caution">
    <text evidence="2">The sequence shown here is derived from an EMBL/GenBank/DDBJ whole genome shotgun (WGS) entry which is preliminary data.</text>
</comment>
<evidence type="ECO:0000256" key="1">
    <source>
        <dbReference type="SAM" id="MobiDB-lite"/>
    </source>
</evidence>
<reference evidence="2" key="1">
    <citation type="submission" date="2020-06" db="EMBL/GenBank/DDBJ databases">
        <title>WGS assembly of Ceratodon purpureus strain R40.</title>
        <authorList>
            <person name="Carey S.B."/>
            <person name="Jenkins J."/>
            <person name="Shu S."/>
            <person name="Lovell J.T."/>
            <person name="Sreedasyam A."/>
            <person name="Maumus F."/>
            <person name="Tiley G.P."/>
            <person name="Fernandez-Pozo N."/>
            <person name="Barry K."/>
            <person name="Chen C."/>
            <person name="Wang M."/>
            <person name="Lipzen A."/>
            <person name="Daum C."/>
            <person name="Saski C.A."/>
            <person name="Payton A.C."/>
            <person name="Mcbreen J.C."/>
            <person name="Conrad R.E."/>
            <person name="Kollar L.M."/>
            <person name="Olsson S."/>
            <person name="Huttunen S."/>
            <person name="Landis J.B."/>
            <person name="Wickett N.J."/>
            <person name="Johnson M.G."/>
            <person name="Rensing S.A."/>
            <person name="Grimwood J."/>
            <person name="Schmutz J."/>
            <person name="Mcdaniel S.F."/>
        </authorList>
    </citation>
    <scope>NUCLEOTIDE SEQUENCE</scope>
    <source>
        <strain evidence="2">R40</strain>
    </source>
</reference>
<proteinExistence type="predicted"/>
<organism evidence="2 3">
    <name type="scientific">Ceratodon purpureus</name>
    <name type="common">Fire moss</name>
    <name type="synonym">Dicranum purpureum</name>
    <dbReference type="NCBI Taxonomy" id="3225"/>
    <lineage>
        <taxon>Eukaryota</taxon>
        <taxon>Viridiplantae</taxon>
        <taxon>Streptophyta</taxon>
        <taxon>Embryophyta</taxon>
        <taxon>Bryophyta</taxon>
        <taxon>Bryophytina</taxon>
        <taxon>Bryopsida</taxon>
        <taxon>Dicranidae</taxon>
        <taxon>Pseudoditrichales</taxon>
        <taxon>Ditrichaceae</taxon>
        <taxon>Ceratodon</taxon>
    </lineage>
</organism>
<protein>
    <submittedName>
        <fullName evidence="2">Uncharacterized protein</fullName>
    </submittedName>
</protein>
<evidence type="ECO:0000313" key="3">
    <source>
        <dbReference type="Proteomes" id="UP000822688"/>
    </source>
</evidence>
<evidence type="ECO:0000313" key="2">
    <source>
        <dbReference type="EMBL" id="KAG0581694.1"/>
    </source>
</evidence>
<dbReference type="Proteomes" id="UP000822688">
    <property type="component" value="Chromosome 3"/>
</dbReference>
<name>A0A8T0ID60_CERPU</name>
<accession>A0A8T0ID60</accession>
<dbReference type="OrthoDB" id="549905at2759"/>
<dbReference type="EMBL" id="CM026423">
    <property type="protein sequence ID" value="KAG0581694.1"/>
    <property type="molecule type" value="Genomic_DNA"/>
</dbReference>
<feature type="region of interest" description="Disordered" evidence="1">
    <location>
        <begin position="15"/>
        <end position="51"/>
    </location>
</feature>
<sequence>MDLVVYSLLRRSTVLPPSRPQVNGGGPQPVARPPMDFRVPTGGKQNGKDRSAEFPLFPLITGWDCKTRRESLSVQNGTAEWRGQWTRYEVERSDQSGRQ</sequence>
<keyword evidence="3" id="KW-1185">Reference proteome</keyword>